<feature type="compositionally biased region" description="Low complexity" evidence="9">
    <location>
        <begin position="255"/>
        <end position="264"/>
    </location>
</feature>
<dbReference type="CDD" id="cd01561">
    <property type="entry name" value="CBS_like"/>
    <property type="match status" value="1"/>
</dbReference>
<protein>
    <recommendedName>
        <fullName evidence="10">RING-type domain-containing protein</fullName>
    </recommendedName>
</protein>
<proteinExistence type="inferred from homology"/>
<feature type="compositionally biased region" description="Low complexity" evidence="9">
    <location>
        <begin position="350"/>
        <end position="360"/>
    </location>
</feature>
<feature type="compositionally biased region" description="Basic and acidic residues" evidence="9">
    <location>
        <begin position="216"/>
        <end position="251"/>
    </location>
</feature>
<dbReference type="PROSITE" id="PS50089">
    <property type="entry name" value="ZF_RING_2"/>
    <property type="match status" value="1"/>
</dbReference>
<dbReference type="SUPFAM" id="SSF50044">
    <property type="entry name" value="SH3-domain"/>
    <property type="match status" value="1"/>
</dbReference>
<dbReference type="InterPro" id="IPR018957">
    <property type="entry name" value="Znf_C3HC4_RING-type"/>
</dbReference>
<evidence type="ECO:0000256" key="5">
    <source>
        <dbReference type="ARBA" id="ARBA00022771"/>
    </source>
</evidence>
<evidence type="ECO:0000256" key="8">
    <source>
        <dbReference type="PROSITE-ProRule" id="PRU00175"/>
    </source>
</evidence>
<dbReference type="InterPro" id="IPR001841">
    <property type="entry name" value="Znf_RING"/>
</dbReference>
<dbReference type="InterPro" id="IPR036052">
    <property type="entry name" value="TrpB-like_PALP_sf"/>
</dbReference>
<dbReference type="InterPro" id="IPR001216">
    <property type="entry name" value="P-phosphate_BS"/>
</dbReference>
<dbReference type="Proteomes" id="UP001227543">
    <property type="component" value="Unassembled WGS sequence"/>
</dbReference>
<dbReference type="InterPro" id="IPR050214">
    <property type="entry name" value="Cys_Synth/Cystath_Beta-Synth"/>
</dbReference>
<dbReference type="GeneID" id="85406049"/>
<feature type="compositionally biased region" description="Polar residues" evidence="9">
    <location>
        <begin position="415"/>
        <end position="436"/>
    </location>
</feature>
<dbReference type="InterPro" id="IPR043145">
    <property type="entry name" value="Znf_ZZ_sf"/>
</dbReference>
<dbReference type="InterPro" id="IPR001452">
    <property type="entry name" value="SH3_domain"/>
</dbReference>
<dbReference type="PROSITE" id="PS00518">
    <property type="entry name" value="ZF_RING_1"/>
    <property type="match status" value="1"/>
</dbReference>
<dbReference type="PANTHER" id="PTHR10314">
    <property type="entry name" value="CYSTATHIONINE BETA-SYNTHASE"/>
    <property type="match status" value="1"/>
</dbReference>
<comment type="cofactor">
    <cofactor evidence="1">
        <name>pyridoxal 5'-phosphate</name>
        <dbReference type="ChEBI" id="CHEBI:597326"/>
    </cofactor>
</comment>
<dbReference type="SMART" id="SM00184">
    <property type="entry name" value="RING"/>
    <property type="match status" value="1"/>
</dbReference>
<dbReference type="EMBL" id="MLFU01000015">
    <property type="protein sequence ID" value="KAK1501557.1"/>
    <property type="molecule type" value="Genomic_DNA"/>
</dbReference>
<dbReference type="RefSeq" id="XP_060383480.1">
    <property type="nucleotide sequence ID" value="XM_060521811.1"/>
</dbReference>
<dbReference type="InterPro" id="IPR001926">
    <property type="entry name" value="TrpB-like_PALP"/>
</dbReference>
<evidence type="ECO:0000256" key="1">
    <source>
        <dbReference type="ARBA" id="ARBA00001933"/>
    </source>
</evidence>
<dbReference type="NCBIfam" id="NF007989">
    <property type="entry name" value="PRK10717.1"/>
    <property type="match status" value="1"/>
</dbReference>
<comment type="similarity">
    <text evidence="2">Belongs to the SH3RF family.</text>
</comment>
<feature type="compositionally biased region" description="Basic and acidic residues" evidence="9">
    <location>
        <begin position="296"/>
        <end position="348"/>
    </location>
</feature>
<keyword evidence="12" id="KW-1185">Reference proteome</keyword>
<dbReference type="Gene3D" id="2.30.30.40">
    <property type="entry name" value="SH3 Domains"/>
    <property type="match status" value="1"/>
</dbReference>
<dbReference type="SMART" id="SM00326">
    <property type="entry name" value="SH3"/>
    <property type="match status" value="1"/>
</dbReference>
<keyword evidence="3" id="KW-0728">SH3 domain</keyword>
<keyword evidence="4" id="KW-0479">Metal-binding</keyword>
<reference evidence="11 12" key="1">
    <citation type="submission" date="2016-10" db="EMBL/GenBank/DDBJ databases">
        <title>The genome sequence of Colletotrichum fioriniae PJ7.</title>
        <authorList>
            <person name="Baroncelli R."/>
        </authorList>
    </citation>
    <scope>NUCLEOTIDE SEQUENCE [LARGE SCALE GENOMIC DNA]</scope>
    <source>
        <strain evidence="11 12">Tom-12</strain>
    </source>
</reference>
<feature type="compositionally biased region" description="Basic residues" evidence="9">
    <location>
        <begin position="178"/>
        <end position="195"/>
    </location>
</feature>
<feature type="region of interest" description="Disordered" evidence="9">
    <location>
        <begin position="708"/>
        <end position="728"/>
    </location>
</feature>
<dbReference type="SUPFAM" id="SSF57850">
    <property type="entry name" value="RING/U-box"/>
    <property type="match status" value="2"/>
</dbReference>
<feature type="compositionally biased region" description="Basic and acidic residues" evidence="9">
    <location>
        <begin position="196"/>
        <end position="206"/>
    </location>
</feature>
<evidence type="ECO:0000256" key="6">
    <source>
        <dbReference type="ARBA" id="ARBA00022833"/>
    </source>
</evidence>
<feature type="domain" description="RING-type" evidence="10">
    <location>
        <begin position="16"/>
        <end position="72"/>
    </location>
</feature>
<dbReference type="Gene3D" id="3.30.60.90">
    <property type="match status" value="1"/>
</dbReference>
<comment type="caution">
    <text evidence="11">The sequence shown here is derived from an EMBL/GenBank/DDBJ whole genome shotgun (WGS) entry which is preliminary data.</text>
</comment>
<evidence type="ECO:0000256" key="9">
    <source>
        <dbReference type="SAM" id="MobiDB-lite"/>
    </source>
</evidence>
<name>A0ABQ9RDI6_9PEZI</name>
<dbReference type="SUPFAM" id="SSF53686">
    <property type="entry name" value="Tryptophan synthase beta subunit-like PLP-dependent enzymes"/>
    <property type="match status" value="1"/>
</dbReference>
<dbReference type="Gene3D" id="3.30.40.10">
    <property type="entry name" value="Zinc/RING finger domain, C3HC4 (zinc finger)"/>
    <property type="match status" value="1"/>
</dbReference>
<feature type="region of interest" description="Disordered" evidence="9">
    <location>
        <begin position="117"/>
        <end position="269"/>
    </location>
</feature>
<evidence type="ECO:0000256" key="2">
    <source>
        <dbReference type="ARBA" id="ARBA00008649"/>
    </source>
</evidence>
<evidence type="ECO:0000313" key="12">
    <source>
        <dbReference type="Proteomes" id="UP001227543"/>
    </source>
</evidence>
<dbReference type="InterPro" id="IPR017907">
    <property type="entry name" value="Znf_RING_CS"/>
</dbReference>
<dbReference type="Gene3D" id="3.40.50.1100">
    <property type="match status" value="2"/>
</dbReference>
<dbReference type="CDD" id="cd00174">
    <property type="entry name" value="SH3"/>
    <property type="match status" value="1"/>
</dbReference>
<keyword evidence="7" id="KW-0832">Ubl conjugation</keyword>
<feature type="compositionally biased region" description="Low complexity" evidence="9">
    <location>
        <begin position="453"/>
        <end position="472"/>
    </location>
</feature>
<evidence type="ECO:0000256" key="7">
    <source>
        <dbReference type="ARBA" id="ARBA00022843"/>
    </source>
</evidence>
<feature type="region of interest" description="Disordered" evidence="9">
    <location>
        <begin position="283"/>
        <end position="475"/>
    </location>
</feature>
<dbReference type="Pfam" id="PF00097">
    <property type="entry name" value="zf-C3HC4"/>
    <property type="match status" value="1"/>
</dbReference>
<dbReference type="InterPro" id="IPR013083">
    <property type="entry name" value="Znf_RING/FYVE/PHD"/>
</dbReference>
<evidence type="ECO:0000256" key="4">
    <source>
        <dbReference type="ARBA" id="ARBA00022723"/>
    </source>
</evidence>
<accession>A0ABQ9RDI6</accession>
<gene>
    <name evidence="11" type="ORF">CTAM01_05781</name>
</gene>
<feature type="compositionally biased region" description="Basic and acidic residues" evidence="9">
    <location>
        <begin position="123"/>
        <end position="154"/>
    </location>
</feature>
<dbReference type="InterPro" id="IPR036028">
    <property type="entry name" value="SH3-like_dom_sf"/>
</dbReference>
<organism evidence="11 12">
    <name type="scientific">Colletotrichum tamarilloi</name>
    <dbReference type="NCBI Taxonomy" id="1209934"/>
    <lineage>
        <taxon>Eukaryota</taxon>
        <taxon>Fungi</taxon>
        <taxon>Dikarya</taxon>
        <taxon>Ascomycota</taxon>
        <taxon>Pezizomycotina</taxon>
        <taxon>Sordariomycetes</taxon>
        <taxon>Hypocreomycetidae</taxon>
        <taxon>Glomerellales</taxon>
        <taxon>Glomerellaceae</taxon>
        <taxon>Colletotrichum</taxon>
        <taxon>Colletotrichum acutatum species complex</taxon>
    </lineage>
</organism>
<keyword evidence="6" id="KW-0862">Zinc</keyword>
<feature type="compositionally biased region" description="Low complexity" evidence="9">
    <location>
        <begin position="405"/>
        <end position="414"/>
    </location>
</feature>
<dbReference type="Pfam" id="PF00291">
    <property type="entry name" value="PALP"/>
    <property type="match status" value="1"/>
</dbReference>
<keyword evidence="5 8" id="KW-0863">Zinc-finger</keyword>
<evidence type="ECO:0000313" key="11">
    <source>
        <dbReference type="EMBL" id="KAK1501557.1"/>
    </source>
</evidence>
<evidence type="ECO:0000259" key="10">
    <source>
        <dbReference type="PROSITE" id="PS50089"/>
    </source>
</evidence>
<sequence>MDSSKPALDLERELTCSICTELLYQPLTLLDCLHTYCGACLKDWFSFQAQQAENSPTPPAPGTNIFTCPSCRAQVRDTRHNATVATLLDMFVAANPERRRSESDVAEMVKKYKPGDQVLPEVKIPERTPEERRADEEERRLLEDVREMSLRDAGVDSSSGHRHRRRREDSSSADGRTRRSRDHSRDSRHIHRHEGSRRPRDDEGRPTGDQLQPDSRSGEQRRQRRSESRQRRSESRQRAQESSDMRRRQIEHQSSLRSLISSSDLSERDVQKEIEDFARQIQEEGLLDGLDLDNIDLSRNDELSRKITEAYRRRQRERERERERTRAEGTRRRDTSGQSRHSPDRVQEIRSSASDTSRPSSRQRPHSRSTSATGFPDDRSRPPLSQSALHLEVRPEERRRRRRTSSGGRSATTPLPATQSETRVATRSQTDLSSRTHFGEAVAPRTVFTEARSSSTPSVPTTTQSPTTTTSPAPRELTFANRMTNSSALVSSNFAASPPIEPLPPRLQRPNRPADLSIISQATSGPVGLGLGLGIGSPTTPGHQRTRSQLYPEPSITCSRCARQHIEYELHYNCGICASGNWNICIDCYRSGKGCLHWFGFGYGAWAKWEKARHTAHEDIPRPHMLTANRYLQPKIIPGGAEGRRTLTTDDPMKRLESGNFCARCQAWANECFWRCDFCNFGDWGFCNNCVNQGRSCTHPLLPLTYQPQPSHTPPASPRSPQPPHAAAVLTGPNIHNIGPFKPLTFTTRCDVCQDPISPNHSRYHCFTCTSSIEPDTQPGDYDVCTNCYANLEARDQISPENGHAGWRRCLNGHRMIVVGFRDGPGGQLRHILSDLVGGRNLRITQSDGTDDQAPQKWWWHEGGQTRERFVTRDVAADAPTGEGLAQGFPADGGVGMRATATWAWYPKAEDELLFPKGAEIREIEDVNGDWFFGVYMGAKGLFPSPKPNMSRIAVRRFATTAVRAIDPPTAYSLNLSRAQGVVKGLTGAIGNTPLIRLNRLSAETGCEVLGKAEFMNPGGSVKDRAALYVVKDAEERGLLKPGGTVVEGTAGNTGIGLAHVCRSRGYKLVIYMPNTQSQGKIDLLRLLGAEVYPVPAVAFENPENYNHQARRHAEKLDNAVWTNQFDNTANRRAHIETTGPEIWEQTGGKIDAFTCATGTAGTLAGTTRYLKDISNGRVKSFLADPPGSVLHSYVSSGGQLVERSGSSITEGIGQGRITDNLQPDIGLVDGSLTIADEKSIEMVYRCLDEEGLYLGASSALNVVAAKEVAEKLGEGNTVVTILCDGAYRYAERLFSRKWLEEKKLLGAIPKHLEKYIVLP</sequence>
<evidence type="ECO:0000256" key="3">
    <source>
        <dbReference type="ARBA" id="ARBA00022443"/>
    </source>
</evidence>
<feature type="compositionally biased region" description="Pro residues" evidence="9">
    <location>
        <begin position="711"/>
        <end position="724"/>
    </location>
</feature>
<dbReference type="PROSITE" id="PS00901">
    <property type="entry name" value="CYS_SYNTHASE"/>
    <property type="match status" value="1"/>
</dbReference>